<dbReference type="Gene3D" id="3.40.50.10420">
    <property type="entry name" value="NagB/RpiA/CoA transferase-like"/>
    <property type="match status" value="1"/>
</dbReference>
<comment type="catalytic activity">
    <reaction evidence="4">
        <text>(6S)-5-formyl-5,6,7,8-tetrahydrofolate + ATP = (6R)-5,10-methenyltetrahydrofolate + ADP + phosphate</text>
        <dbReference type="Rhea" id="RHEA:10488"/>
        <dbReference type="ChEBI" id="CHEBI:30616"/>
        <dbReference type="ChEBI" id="CHEBI:43474"/>
        <dbReference type="ChEBI" id="CHEBI:57455"/>
        <dbReference type="ChEBI" id="CHEBI:57457"/>
        <dbReference type="ChEBI" id="CHEBI:456216"/>
        <dbReference type="EC" id="6.3.3.2"/>
    </reaction>
</comment>
<dbReference type="EMBL" id="JBEPML010000007">
    <property type="protein sequence ID" value="MET3792253.1"/>
    <property type="molecule type" value="Genomic_DNA"/>
</dbReference>
<keyword evidence="2 4" id="KW-0547">Nucleotide-binding</keyword>
<dbReference type="PANTHER" id="PTHR23407">
    <property type="entry name" value="ATPASE INHIBITOR/5-FORMYLTETRAHYDROFOLATE CYCLO-LIGASE"/>
    <property type="match status" value="1"/>
</dbReference>
<keyword evidence="3 4" id="KW-0067">ATP-binding</keyword>
<dbReference type="InterPro" id="IPR002698">
    <property type="entry name" value="FTHF_cligase"/>
</dbReference>
<evidence type="ECO:0000256" key="2">
    <source>
        <dbReference type="ARBA" id="ARBA00022741"/>
    </source>
</evidence>
<dbReference type="PANTHER" id="PTHR23407:SF1">
    <property type="entry name" value="5-FORMYLTETRAHYDROFOLATE CYCLO-LIGASE"/>
    <property type="match status" value="1"/>
</dbReference>
<keyword evidence="4" id="KW-0460">Magnesium</keyword>
<sequence length="222" mass="24936">MADDPQSEIAESEPAEYASPPCFMHELDPEFHAMPSRSDAWSDVMRWRKAERERLIAERMALEPEQRHARSIRIAKALDAAVGKAAGRIVGTYWPFRGEPDLRNWGIGIIERGGRLALPVVIQKGWPLEYRLWAPGDPLERGVWNILVPSRGPAVLPDIVIAPVVGFDEARYRLGYGGGFFDRTLAAMPRKPLTIGVGYTPARIRTIYPQPHDIPMDMIVTD</sequence>
<dbReference type="EC" id="6.3.3.2" evidence="4"/>
<protein>
    <recommendedName>
        <fullName evidence="4">5-formyltetrahydrofolate cyclo-ligase</fullName>
        <ecNumber evidence="4">6.3.3.2</ecNumber>
    </recommendedName>
</protein>
<comment type="similarity">
    <text evidence="1 4">Belongs to the 5-formyltetrahydrofolate cyclo-ligase family.</text>
</comment>
<feature type="region of interest" description="Disordered" evidence="5">
    <location>
        <begin position="1"/>
        <end position="21"/>
    </location>
</feature>
<accession>A0ABV2MZL4</accession>
<evidence type="ECO:0000256" key="5">
    <source>
        <dbReference type="SAM" id="MobiDB-lite"/>
    </source>
</evidence>
<evidence type="ECO:0000256" key="4">
    <source>
        <dbReference type="RuleBase" id="RU361279"/>
    </source>
</evidence>
<dbReference type="NCBIfam" id="TIGR02727">
    <property type="entry name" value="MTHFS_bact"/>
    <property type="match status" value="1"/>
</dbReference>
<dbReference type="InterPro" id="IPR037171">
    <property type="entry name" value="NagB/RpiA_transferase-like"/>
</dbReference>
<evidence type="ECO:0000256" key="1">
    <source>
        <dbReference type="ARBA" id="ARBA00010638"/>
    </source>
</evidence>
<keyword evidence="4" id="KW-0479">Metal-binding</keyword>
<keyword evidence="7" id="KW-1185">Reference proteome</keyword>
<evidence type="ECO:0000313" key="7">
    <source>
        <dbReference type="Proteomes" id="UP001549076"/>
    </source>
</evidence>
<evidence type="ECO:0000256" key="3">
    <source>
        <dbReference type="ARBA" id="ARBA00022840"/>
    </source>
</evidence>
<dbReference type="Pfam" id="PF01812">
    <property type="entry name" value="5-FTHF_cyc-lig"/>
    <property type="match status" value="1"/>
</dbReference>
<comment type="cofactor">
    <cofactor evidence="4">
        <name>Mg(2+)</name>
        <dbReference type="ChEBI" id="CHEBI:18420"/>
    </cofactor>
</comment>
<organism evidence="6 7">
    <name type="scientific">Aquamicrobium terrae</name>
    <dbReference type="NCBI Taxonomy" id="1324945"/>
    <lineage>
        <taxon>Bacteria</taxon>
        <taxon>Pseudomonadati</taxon>
        <taxon>Pseudomonadota</taxon>
        <taxon>Alphaproteobacteria</taxon>
        <taxon>Hyphomicrobiales</taxon>
        <taxon>Phyllobacteriaceae</taxon>
        <taxon>Aquamicrobium</taxon>
    </lineage>
</organism>
<gene>
    <name evidence="6" type="ORF">ABID37_002468</name>
</gene>
<reference evidence="6 7" key="1">
    <citation type="submission" date="2024-06" db="EMBL/GenBank/DDBJ databases">
        <title>Genomic Encyclopedia of Type Strains, Phase IV (KMG-IV): sequencing the most valuable type-strain genomes for metagenomic binning, comparative biology and taxonomic classification.</title>
        <authorList>
            <person name="Goeker M."/>
        </authorList>
    </citation>
    <scope>NUCLEOTIDE SEQUENCE [LARGE SCALE GENOMIC DNA]</scope>
    <source>
        <strain evidence="6 7">DSM 27865</strain>
    </source>
</reference>
<comment type="caution">
    <text evidence="6">The sequence shown here is derived from an EMBL/GenBank/DDBJ whole genome shotgun (WGS) entry which is preliminary data.</text>
</comment>
<proteinExistence type="inferred from homology"/>
<dbReference type="RefSeq" id="WP_354195063.1">
    <property type="nucleotide sequence ID" value="NZ_JBEPML010000007.1"/>
</dbReference>
<evidence type="ECO:0000313" key="6">
    <source>
        <dbReference type="EMBL" id="MET3792253.1"/>
    </source>
</evidence>
<dbReference type="SUPFAM" id="SSF100950">
    <property type="entry name" value="NagB/RpiA/CoA transferase-like"/>
    <property type="match status" value="1"/>
</dbReference>
<name>A0ABV2MZL4_9HYPH</name>
<feature type="compositionally biased region" description="Acidic residues" evidence="5">
    <location>
        <begin position="1"/>
        <end position="14"/>
    </location>
</feature>
<dbReference type="Proteomes" id="UP001549076">
    <property type="component" value="Unassembled WGS sequence"/>
</dbReference>
<dbReference type="InterPro" id="IPR024185">
    <property type="entry name" value="FTHF_cligase-like_sf"/>
</dbReference>